<accession>A0A221W1P1</accession>
<name>A0A221W1P1_9PSEU</name>
<dbReference type="CDD" id="cd02019">
    <property type="entry name" value="NK"/>
    <property type="match status" value="1"/>
</dbReference>
<dbReference type="AlphaFoldDB" id="A0A221W1P1"/>
<dbReference type="InterPro" id="IPR027417">
    <property type="entry name" value="P-loop_NTPase"/>
</dbReference>
<dbReference type="OrthoDB" id="198115at2"/>
<dbReference type="Gene3D" id="3.40.50.300">
    <property type="entry name" value="P-loop containing nucleotide triphosphate hydrolases"/>
    <property type="match status" value="1"/>
</dbReference>
<dbReference type="KEGG" id="ahg:AHOG_09695"/>
<gene>
    <name evidence="1" type="ORF">AHOG_09695</name>
</gene>
<dbReference type="RefSeq" id="WP_093941063.1">
    <property type="nucleotide sequence ID" value="NZ_CP022521.1"/>
</dbReference>
<reference evidence="1 2" key="1">
    <citation type="submission" date="2017-07" db="EMBL/GenBank/DDBJ databases">
        <title>Complete genome sequence of Actinoalloteichus hoggarensis DSM 45943, type strain of Actinoalloteichus hoggarensis.</title>
        <authorList>
            <person name="Ruckert C."/>
            <person name="Nouioui I."/>
            <person name="Willmese J."/>
            <person name="van Wezel G."/>
            <person name="Klenk H.-P."/>
            <person name="Kalinowski J."/>
            <person name="Zotchev S.B."/>
        </authorList>
    </citation>
    <scope>NUCLEOTIDE SEQUENCE [LARGE SCALE GENOMIC DNA]</scope>
    <source>
        <strain evidence="1 2">DSM 45943</strain>
    </source>
</reference>
<organism evidence="1 2">
    <name type="scientific">Actinoalloteichus hoggarensis</name>
    <dbReference type="NCBI Taxonomy" id="1470176"/>
    <lineage>
        <taxon>Bacteria</taxon>
        <taxon>Bacillati</taxon>
        <taxon>Actinomycetota</taxon>
        <taxon>Actinomycetes</taxon>
        <taxon>Pseudonocardiales</taxon>
        <taxon>Pseudonocardiaceae</taxon>
        <taxon>Actinoalloteichus</taxon>
    </lineage>
</organism>
<dbReference type="Proteomes" id="UP000204221">
    <property type="component" value="Chromosome"/>
</dbReference>
<evidence type="ECO:0000313" key="1">
    <source>
        <dbReference type="EMBL" id="ASO19583.1"/>
    </source>
</evidence>
<evidence type="ECO:0000313" key="2">
    <source>
        <dbReference type="Proteomes" id="UP000204221"/>
    </source>
</evidence>
<dbReference type="SUPFAM" id="SSF52540">
    <property type="entry name" value="P-loop containing nucleoside triphosphate hydrolases"/>
    <property type="match status" value="1"/>
</dbReference>
<dbReference type="EMBL" id="CP022521">
    <property type="protein sequence ID" value="ASO19583.1"/>
    <property type="molecule type" value="Genomic_DNA"/>
</dbReference>
<sequence>MNLLVCPGCGDRTDHPVVARAQPVLTCTSCGRERRFARRPLFALIGPSGTGKSTVARLLAERVQDRAVVLEQDVLWVAGLRDPADDHRLFRSTWLRLAAMIHQSGRPAVLCGTVVPIELERLPERALFSEIRYLGLVTDRATLAERLRARPAWRQWSEPRITETLEFTDWLVATAASMSPPVRLLDTTGVPVSDTADEVARWITGELDRDAAADRGRPED</sequence>
<dbReference type="Pfam" id="PF13671">
    <property type="entry name" value="AAA_33"/>
    <property type="match status" value="1"/>
</dbReference>
<protein>
    <submittedName>
        <fullName evidence="1">Uncharacterized protein</fullName>
    </submittedName>
</protein>
<keyword evidence="2" id="KW-1185">Reference proteome</keyword>
<proteinExistence type="predicted"/>